<comment type="function">
    <text evidence="6">Bidirectionally degrades single-stranded DNA into large acid-insoluble oligonucleotides, which are then degraded further into small acid-soluble oligonucleotides.</text>
</comment>
<dbReference type="Pfam" id="PF02609">
    <property type="entry name" value="Exonuc_VII_S"/>
    <property type="match status" value="1"/>
</dbReference>
<evidence type="ECO:0000256" key="6">
    <source>
        <dbReference type="HAMAP-Rule" id="MF_00337"/>
    </source>
</evidence>
<dbReference type="SUPFAM" id="SSF116842">
    <property type="entry name" value="XseB-like"/>
    <property type="match status" value="1"/>
</dbReference>
<dbReference type="STRING" id="651182.TOL2_C19790"/>
<evidence type="ECO:0000256" key="3">
    <source>
        <dbReference type="ARBA" id="ARBA00022722"/>
    </source>
</evidence>
<dbReference type="NCBIfam" id="TIGR01280">
    <property type="entry name" value="xseB"/>
    <property type="match status" value="1"/>
</dbReference>
<dbReference type="HAMAP" id="MF_00337">
    <property type="entry name" value="Exonuc_7_S"/>
    <property type="match status" value="1"/>
</dbReference>
<dbReference type="GO" id="GO:0005829">
    <property type="term" value="C:cytosol"/>
    <property type="evidence" value="ECO:0007669"/>
    <property type="project" value="TreeGrafter"/>
</dbReference>
<organism evidence="7 8">
    <name type="scientific">Desulfobacula toluolica (strain DSM 7467 / Tol2)</name>
    <dbReference type="NCBI Taxonomy" id="651182"/>
    <lineage>
        <taxon>Bacteria</taxon>
        <taxon>Pseudomonadati</taxon>
        <taxon>Thermodesulfobacteriota</taxon>
        <taxon>Desulfobacteria</taxon>
        <taxon>Desulfobacterales</taxon>
        <taxon>Desulfobacteraceae</taxon>
        <taxon>Desulfobacula</taxon>
    </lineage>
</organism>
<dbReference type="InterPro" id="IPR003761">
    <property type="entry name" value="Exonuc_VII_S"/>
</dbReference>
<dbReference type="GO" id="GO:0009318">
    <property type="term" value="C:exodeoxyribonuclease VII complex"/>
    <property type="evidence" value="ECO:0007669"/>
    <property type="project" value="UniProtKB-UniRule"/>
</dbReference>
<evidence type="ECO:0000313" key="7">
    <source>
        <dbReference type="EMBL" id="CCK80140.1"/>
    </source>
</evidence>
<sequence>MAKKKTFEEALKELEDIVRQMESGDLPLEDAVKKYESGMKQSKYCLDLLDKTEQKISLLTKDLDGNVKEEPFENE</sequence>
<comment type="subcellular location">
    <subcellularLocation>
        <location evidence="6">Cytoplasm</location>
    </subcellularLocation>
</comment>
<evidence type="ECO:0000256" key="4">
    <source>
        <dbReference type="ARBA" id="ARBA00022801"/>
    </source>
</evidence>
<evidence type="ECO:0000256" key="2">
    <source>
        <dbReference type="ARBA" id="ARBA00022490"/>
    </source>
</evidence>
<dbReference type="EMBL" id="FO203503">
    <property type="protein sequence ID" value="CCK80140.1"/>
    <property type="molecule type" value="Genomic_DNA"/>
</dbReference>
<dbReference type="PATRIC" id="fig|651182.5.peg.2358"/>
<dbReference type="PIRSF" id="PIRSF006488">
    <property type="entry name" value="Exonuc_VII_S"/>
    <property type="match status" value="1"/>
</dbReference>
<protein>
    <recommendedName>
        <fullName evidence="6">Exodeoxyribonuclease 7 small subunit</fullName>
        <ecNumber evidence="6">3.1.11.6</ecNumber>
    </recommendedName>
    <alternativeName>
        <fullName evidence="6">Exodeoxyribonuclease VII small subunit</fullName>
        <shortName evidence="6">Exonuclease VII small subunit</shortName>
    </alternativeName>
</protein>
<reference evidence="7 8" key="1">
    <citation type="journal article" date="2013" name="Environ. Microbiol.">
        <title>Complete genome, catabolic sub-proteomes and key-metabolites of Desulfobacula toluolica Tol2, a marine, aromatic compound-degrading, sulfate-reducing bacterium.</title>
        <authorList>
            <person name="Wohlbrand L."/>
            <person name="Jacob J.H."/>
            <person name="Kube M."/>
            <person name="Mussmann M."/>
            <person name="Jarling R."/>
            <person name="Beck A."/>
            <person name="Amann R."/>
            <person name="Wilkes H."/>
            <person name="Reinhardt R."/>
            <person name="Rabus R."/>
        </authorList>
    </citation>
    <scope>NUCLEOTIDE SEQUENCE [LARGE SCALE GENOMIC DNA]</scope>
    <source>
        <strain evidence="8">DSM 7467 / Tol2</strain>
    </source>
</reference>
<evidence type="ECO:0000256" key="1">
    <source>
        <dbReference type="ARBA" id="ARBA00009998"/>
    </source>
</evidence>
<dbReference type="HOGENOM" id="CLU_145918_3_1_7"/>
<dbReference type="AlphaFoldDB" id="K0NGR3"/>
<keyword evidence="8" id="KW-1185">Reference proteome</keyword>
<evidence type="ECO:0000313" key="8">
    <source>
        <dbReference type="Proteomes" id="UP000007347"/>
    </source>
</evidence>
<dbReference type="PANTHER" id="PTHR34137">
    <property type="entry name" value="EXODEOXYRIBONUCLEASE 7 SMALL SUBUNIT"/>
    <property type="match status" value="1"/>
</dbReference>
<accession>K0NGR3</accession>
<dbReference type="InterPro" id="IPR037004">
    <property type="entry name" value="Exonuc_VII_ssu_sf"/>
</dbReference>
<dbReference type="EC" id="3.1.11.6" evidence="6"/>
<proteinExistence type="inferred from homology"/>
<dbReference type="PANTHER" id="PTHR34137:SF1">
    <property type="entry name" value="EXODEOXYRIBONUCLEASE 7 SMALL SUBUNIT"/>
    <property type="match status" value="1"/>
</dbReference>
<dbReference type="KEGG" id="dto:TOL2_C19790"/>
<evidence type="ECO:0000256" key="5">
    <source>
        <dbReference type="ARBA" id="ARBA00022839"/>
    </source>
</evidence>
<keyword evidence="2 6" id="KW-0963">Cytoplasm</keyword>
<dbReference type="Proteomes" id="UP000007347">
    <property type="component" value="Chromosome"/>
</dbReference>
<comment type="catalytic activity">
    <reaction evidence="6">
        <text>Exonucleolytic cleavage in either 5'- to 3'- or 3'- to 5'-direction to yield nucleoside 5'-phosphates.</text>
        <dbReference type="EC" id="3.1.11.6"/>
    </reaction>
</comment>
<comment type="similarity">
    <text evidence="1 6">Belongs to the XseB family.</text>
</comment>
<keyword evidence="4 6" id="KW-0378">Hydrolase</keyword>
<dbReference type="OrthoDB" id="5523157at2"/>
<name>K0NGR3_DESTT</name>
<dbReference type="RefSeq" id="WP_014957473.1">
    <property type="nucleotide sequence ID" value="NC_018645.1"/>
</dbReference>
<keyword evidence="3 6" id="KW-0540">Nuclease</keyword>
<dbReference type="GO" id="GO:0006308">
    <property type="term" value="P:DNA catabolic process"/>
    <property type="evidence" value="ECO:0007669"/>
    <property type="project" value="UniProtKB-UniRule"/>
</dbReference>
<gene>
    <name evidence="6 7" type="primary">xseB</name>
    <name evidence="7" type="ordered locus">TOL2_C19790</name>
</gene>
<comment type="subunit">
    <text evidence="6">Heterooligomer composed of large and small subunits.</text>
</comment>
<keyword evidence="5 6" id="KW-0269">Exonuclease</keyword>
<dbReference type="GO" id="GO:0008855">
    <property type="term" value="F:exodeoxyribonuclease VII activity"/>
    <property type="evidence" value="ECO:0007669"/>
    <property type="project" value="UniProtKB-UniRule"/>
</dbReference>
<dbReference type="Gene3D" id="1.10.287.1040">
    <property type="entry name" value="Exonuclease VII, small subunit"/>
    <property type="match status" value="1"/>
</dbReference>